<evidence type="ECO:0000313" key="3">
    <source>
        <dbReference type="Proteomes" id="UP000265520"/>
    </source>
</evidence>
<evidence type="ECO:0000256" key="1">
    <source>
        <dbReference type="SAM" id="MobiDB-lite"/>
    </source>
</evidence>
<name>A0A392S5C2_9FABA</name>
<evidence type="ECO:0000313" key="2">
    <source>
        <dbReference type="EMBL" id="MCI43076.1"/>
    </source>
</evidence>
<feature type="non-terminal residue" evidence="2">
    <location>
        <position position="1"/>
    </location>
</feature>
<dbReference type="EMBL" id="LXQA010312670">
    <property type="protein sequence ID" value="MCI43076.1"/>
    <property type="molecule type" value="Genomic_DNA"/>
</dbReference>
<comment type="caution">
    <text evidence="2">The sequence shown here is derived from an EMBL/GenBank/DDBJ whole genome shotgun (WGS) entry which is preliminary data.</text>
</comment>
<feature type="region of interest" description="Disordered" evidence="1">
    <location>
        <begin position="1"/>
        <end position="42"/>
    </location>
</feature>
<dbReference type="Proteomes" id="UP000265520">
    <property type="component" value="Unassembled WGS sequence"/>
</dbReference>
<organism evidence="2 3">
    <name type="scientific">Trifolium medium</name>
    <dbReference type="NCBI Taxonomy" id="97028"/>
    <lineage>
        <taxon>Eukaryota</taxon>
        <taxon>Viridiplantae</taxon>
        <taxon>Streptophyta</taxon>
        <taxon>Embryophyta</taxon>
        <taxon>Tracheophyta</taxon>
        <taxon>Spermatophyta</taxon>
        <taxon>Magnoliopsida</taxon>
        <taxon>eudicotyledons</taxon>
        <taxon>Gunneridae</taxon>
        <taxon>Pentapetalae</taxon>
        <taxon>rosids</taxon>
        <taxon>fabids</taxon>
        <taxon>Fabales</taxon>
        <taxon>Fabaceae</taxon>
        <taxon>Papilionoideae</taxon>
        <taxon>50 kb inversion clade</taxon>
        <taxon>NPAAA clade</taxon>
        <taxon>Hologalegina</taxon>
        <taxon>IRL clade</taxon>
        <taxon>Trifolieae</taxon>
        <taxon>Trifolium</taxon>
    </lineage>
</organism>
<feature type="compositionally biased region" description="Low complexity" evidence="1">
    <location>
        <begin position="32"/>
        <end position="42"/>
    </location>
</feature>
<proteinExistence type="predicted"/>
<accession>A0A392S5C2</accession>
<reference evidence="2 3" key="1">
    <citation type="journal article" date="2018" name="Front. Plant Sci.">
        <title>Red Clover (Trifolium pratense) and Zigzag Clover (T. medium) - A Picture of Genomic Similarities and Differences.</title>
        <authorList>
            <person name="Dluhosova J."/>
            <person name="Istvanek J."/>
            <person name="Nedelnik J."/>
            <person name="Repkova J."/>
        </authorList>
    </citation>
    <scope>NUCLEOTIDE SEQUENCE [LARGE SCALE GENOMIC DNA]</scope>
    <source>
        <strain evidence="3">cv. 10/8</strain>
        <tissue evidence="2">Leaf</tissue>
    </source>
</reference>
<keyword evidence="3" id="KW-1185">Reference proteome</keyword>
<protein>
    <submittedName>
        <fullName evidence="2">Uncharacterized protein</fullName>
    </submittedName>
</protein>
<sequence length="76" mass="8167">APQVGRQTHIAHNDVNVHHVPHTSPSSLYQPSTCTSSSATTSSSGAVCWMKLVSFGGEGDEVVGAIELENSRRFEW</sequence>
<dbReference type="AlphaFoldDB" id="A0A392S5C2"/>